<evidence type="ECO:0000313" key="4">
    <source>
        <dbReference type="EMBL" id="BAT06116.1"/>
    </source>
</evidence>
<dbReference type="OMA" id="DPEYLTH"/>
<dbReference type="InterPro" id="IPR000719">
    <property type="entry name" value="Prot_kinase_dom"/>
</dbReference>
<dbReference type="SMR" id="A0A0P0XHC2"/>
<reference evidence="4 5" key="2">
    <citation type="journal article" date="2013" name="Plant Cell Physiol.">
        <title>Rice Annotation Project Database (RAP-DB): an integrative and interactive database for rice genomics.</title>
        <authorList>
            <person name="Sakai H."/>
            <person name="Lee S.S."/>
            <person name="Tanaka T."/>
            <person name="Numa H."/>
            <person name="Kim J."/>
            <person name="Kawahara Y."/>
            <person name="Wakimoto H."/>
            <person name="Yang C.C."/>
            <person name="Iwamoto M."/>
            <person name="Abe T."/>
            <person name="Yamada Y."/>
            <person name="Muto A."/>
            <person name="Inokuchi H."/>
            <person name="Ikemura T."/>
            <person name="Matsumoto T."/>
            <person name="Sasaki T."/>
            <person name="Itoh T."/>
        </authorList>
    </citation>
    <scope>NUCLEOTIDE SEQUENCE [LARGE SCALE GENOMIC DNA]</scope>
    <source>
        <strain evidence="5">cv. Nipponbare</strain>
    </source>
</reference>
<dbReference type="GO" id="GO:0007166">
    <property type="term" value="P:cell surface receptor signaling pathway"/>
    <property type="evidence" value="ECO:0007669"/>
    <property type="project" value="InterPro"/>
</dbReference>
<reference evidence="4 5" key="3">
    <citation type="journal article" date="2013" name="Rice">
        <title>Improvement of the Oryza sativa Nipponbare reference genome using next generation sequence and optical map data.</title>
        <authorList>
            <person name="Kawahara Y."/>
            <person name="de la Bastide M."/>
            <person name="Hamilton J.P."/>
            <person name="Kanamori H."/>
            <person name="McCombie W.R."/>
            <person name="Ouyang S."/>
            <person name="Schwartz D.C."/>
            <person name="Tanaka T."/>
            <person name="Wu J."/>
            <person name="Zhou S."/>
            <person name="Childs K.L."/>
            <person name="Davidson R.M."/>
            <person name="Lin H."/>
            <person name="Quesada-Ocampo L."/>
            <person name="Vaillancourt B."/>
            <person name="Sakai H."/>
            <person name="Lee S.S."/>
            <person name="Kim J."/>
            <person name="Numa H."/>
            <person name="Itoh T."/>
            <person name="Buell C.R."/>
            <person name="Matsumoto T."/>
        </authorList>
    </citation>
    <scope>NUCLEOTIDE SEQUENCE [LARGE SCALE GENOMIC DNA]</scope>
    <source>
        <strain evidence="5">cv. Nipponbare</strain>
    </source>
</reference>
<dbReference type="GO" id="GO:0005524">
    <property type="term" value="F:ATP binding"/>
    <property type="evidence" value="ECO:0007669"/>
    <property type="project" value="UniProtKB-KW"/>
</dbReference>
<dbReference type="Gramene" id="Os08t0501088-00">
    <property type="protein sequence ID" value="Os08t0501088-00"/>
    <property type="gene ID" value="Os08g0501088"/>
</dbReference>
<dbReference type="Pfam" id="PF00069">
    <property type="entry name" value="Pkinase"/>
    <property type="match status" value="1"/>
</dbReference>
<evidence type="ECO:0000256" key="2">
    <source>
        <dbReference type="ARBA" id="ARBA00022840"/>
    </source>
</evidence>
<reference evidence="5" key="1">
    <citation type="journal article" date="2005" name="Nature">
        <title>The map-based sequence of the rice genome.</title>
        <authorList>
            <consortium name="International rice genome sequencing project (IRGSP)"/>
            <person name="Matsumoto T."/>
            <person name="Wu J."/>
            <person name="Kanamori H."/>
            <person name="Katayose Y."/>
            <person name="Fujisawa M."/>
            <person name="Namiki N."/>
            <person name="Mizuno H."/>
            <person name="Yamamoto K."/>
            <person name="Antonio B.A."/>
            <person name="Baba T."/>
            <person name="Sakata K."/>
            <person name="Nagamura Y."/>
            <person name="Aoki H."/>
            <person name="Arikawa K."/>
            <person name="Arita K."/>
            <person name="Bito T."/>
            <person name="Chiden Y."/>
            <person name="Fujitsuka N."/>
            <person name="Fukunaka R."/>
            <person name="Hamada M."/>
            <person name="Harada C."/>
            <person name="Hayashi A."/>
            <person name="Hijishita S."/>
            <person name="Honda M."/>
            <person name="Hosokawa S."/>
            <person name="Ichikawa Y."/>
            <person name="Idonuma A."/>
            <person name="Iijima M."/>
            <person name="Ikeda M."/>
            <person name="Ikeno M."/>
            <person name="Ito K."/>
            <person name="Ito S."/>
            <person name="Ito T."/>
            <person name="Ito Y."/>
            <person name="Ito Y."/>
            <person name="Iwabuchi A."/>
            <person name="Kamiya K."/>
            <person name="Karasawa W."/>
            <person name="Kurita K."/>
            <person name="Katagiri S."/>
            <person name="Kikuta A."/>
            <person name="Kobayashi H."/>
            <person name="Kobayashi N."/>
            <person name="Machita K."/>
            <person name="Maehara T."/>
            <person name="Masukawa M."/>
            <person name="Mizubayashi T."/>
            <person name="Mukai Y."/>
            <person name="Nagasaki H."/>
            <person name="Nagata Y."/>
            <person name="Naito S."/>
            <person name="Nakashima M."/>
            <person name="Nakama Y."/>
            <person name="Nakamichi Y."/>
            <person name="Nakamura M."/>
            <person name="Meguro A."/>
            <person name="Negishi M."/>
            <person name="Ohta I."/>
            <person name="Ohta T."/>
            <person name="Okamoto M."/>
            <person name="Ono N."/>
            <person name="Saji S."/>
            <person name="Sakaguchi M."/>
            <person name="Sakai K."/>
            <person name="Shibata M."/>
            <person name="Shimokawa T."/>
            <person name="Song J."/>
            <person name="Takazaki Y."/>
            <person name="Terasawa K."/>
            <person name="Tsugane M."/>
            <person name="Tsuji K."/>
            <person name="Ueda S."/>
            <person name="Waki K."/>
            <person name="Yamagata H."/>
            <person name="Yamamoto M."/>
            <person name="Yamamoto S."/>
            <person name="Yamane H."/>
            <person name="Yoshiki S."/>
            <person name="Yoshihara R."/>
            <person name="Yukawa K."/>
            <person name="Zhong H."/>
            <person name="Yano M."/>
            <person name="Yuan Q."/>
            <person name="Ouyang S."/>
            <person name="Liu J."/>
            <person name="Jones K.M."/>
            <person name="Gansberger K."/>
            <person name="Moffat K."/>
            <person name="Hill J."/>
            <person name="Bera J."/>
            <person name="Fadrosh D."/>
            <person name="Jin S."/>
            <person name="Johri S."/>
            <person name="Kim M."/>
            <person name="Overton L."/>
            <person name="Reardon M."/>
            <person name="Tsitrin T."/>
            <person name="Vuong H."/>
            <person name="Weaver B."/>
            <person name="Ciecko A."/>
            <person name="Tallon L."/>
            <person name="Jackson J."/>
            <person name="Pai G."/>
            <person name="Aken S.V."/>
            <person name="Utterback T."/>
            <person name="Reidmuller S."/>
            <person name="Feldblyum T."/>
            <person name="Hsiao J."/>
            <person name="Zismann V."/>
            <person name="Iobst S."/>
            <person name="de Vazeille A.R."/>
            <person name="Buell C.R."/>
            <person name="Ying K."/>
            <person name="Li Y."/>
            <person name="Lu T."/>
            <person name="Huang Y."/>
            <person name="Zhao Q."/>
            <person name="Feng Q."/>
            <person name="Zhang L."/>
            <person name="Zhu J."/>
            <person name="Weng Q."/>
            <person name="Mu J."/>
            <person name="Lu Y."/>
            <person name="Fan D."/>
            <person name="Liu Y."/>
            <person name="Guan J."/>
            <person name="Zhang Y."/>
            <person name="Yu S."/>
            <person name="Liu X."/>
            <person name="Zhang Y."/>
            <person name="Hong G."/>
            <person name="Han B."/>
            <person name="Choisne N."/>
            <person name="Demange N."/>
            <person name="Orjeda G."/>
            <person name="Samain S."/>
            <person name="Cattolico L."/>
            <person name="Pelletier E."/>
            <person name="Couloux A."/>
            <person name="Segurens B."/>
            <person name="Wincker P."/>
            <person name="D'Hont A."/>
            <person name="Scarpelli C."/>
            <person name="Weissenbach J."/>
            <person name="Salanoubat M."/>
            <person name="Quetier F."/>
            <person name="Yu Y."/>
            <person name="Kim H.R."/>
            <person name="Rambo T."/>
            <person name="Currie J."/>
            <person name="Collura K."/>
            <person name="Luo M."/>
            <person name="Yang T."/>
            <person name="Ammiraju J.S.S."/>
            <person name="Engler F."/>
            <person name="Soderlund C."/>
            <person name="Wing R.A."/>
            <person name="Palmer L.E."/>
            <person name="de la Bastide M."/>
            <person name="Spiegel L."/>
            <person name="Nascimento L."/>
            <person name="Zutavern T."/>
            <person name="O'Shaughnessy A."/>
            <person name="Dike S."/>
            <person name="Dedhia N."/>
            <person name="Preston R."/>
            <person name="Balija V."/>
            <person name="McCombie W.R."/>
            <person name="Chow T."/>
            <person name="Chen H."/>
            <person name="Chung M."/>
            <person name="Chen C."/>
            <person name="Shaw J."/>
            <person name="Wu H."/>
            <person name="Hsiao K."/>
            <person name="Chao Y."/>
            <person name="Chu M."/>
            <person name="Cheng C."/>
            <person name="Hour A."/>
            <person name="Lee P."/>
            <person name="Lin S."/>
            <person name="Lin Y."/>
            <person name="Liou J."/>
            <person name="Liu S."/>
            <person name="Hsing Y."/>
            <person name="Raghuvanshi S."/>
            <person name="Mohanty A."/>
            <person name="Bharti A.K."/>
            <person name="Gaur A."/>
            <person name="Gupta V."/>
            <person name="Kumar D."/>
            <person name="Ravi V."/>
            <person name="Vij S."/>
            <person name="Kapur A."/>
            <person name="Khurana P."/>
            <person name="Khurana P."/>
            <person name="Khurana J.P."/>
            <person name="Tyagi A.K."/>
            <person name="Gaikwad K."/>
            <person name="Singh A."/>
            <person name="Dalal V."/>
            <person name="Srivastava S."/>
            <person name="Dixit A."/>
            <person name="Pal A.K."/>
            <person name="Ghazi I.A."/>
            <person name="Yadav M."/>
            <person name="Pandit A."/>
            <person name="Bhargava A."/>
            <person name="Sureshbabu K."/>
            <person name="Batra K."/>
            <person name="Sharma T.R."/>
            <person name="Mohapatra T."/>
            <person name="Singh N.K."/>
            <person name="Messing J."/>
            <person name="Nelson A.B."/>
            <person name="Fuks G."/>
            <person name="Kavchok S."/>
            <person name="Keizer G."/>
            <person name="Linton E."/>
            <person name="Llaca V."/>
            <person name="Song R."/>
            <person name="Tanyolac B."/>
            <person name="Young S."/>
            <person name="Ho-Il K."/>
            <person name="Hahn J.H."/>
            <person name="Sangsakoo G."/>
            <person name="Vanavichit A."/>
            <person name="de Mattos Luiz.A.T."/>
            <person name="Zimmer P.D."/>
            <person name="Malone G."/>
            <person name="Dellagostin O."/>
            <person name="de Oliveira A.C."/>
            <person name="Bevan M."/>
            <person name="Bancroft I."/>
            <person name="Minx P."/>
            <person name="Cordum H."/>
            <person name="Wilson R."/>
            <person name="Cheng Z."/>
            <person name="Jin W."/>
            <person name="Jiang J."/>
            <person name="Leong S.A."/>
            <person name="Iwama H."/>
            <person name="Gojobori T."/>
            <person name="Itoh T."/>
            <person name="Niimura Y."/>
            <person name="Fujii Y."/>
            <person name="Habara T."/>
            <person name="Sakai H."/>
            <person name="Sato Y."/>
            <person name="Wilson G."/>
            <person name="Kumar K."/>
            <person name="McCouch S."/>
            <person name="Juretic N."/>
            <person name="Hoen D."/>
            <person name="Wright S."/>
            <person name="Bruskiewich R."/>
            <person name="Bureau T."/>
            <person name="Miyao A."/>
            <person name="Hirochika H."/>
            <person name="Nishikawa T."/>
            <person name="Kadowaki K."/>
            <person name="Sugiura M."/>
            <person name="Burr B."/>
            <person name="Sasaki T."/>
        </authorList>
    </citation>
    <scope>NUCLEOTIDE SEQUENCE [LARGE SCALE GENOMIC DNA]</scope>
    <source>
        <strain evidence="5">cv. Nipponbare</strain>
    </source>
</reference>
<dbReference type="PaxDb" id="39947-A0A0P0XHC2"/>
<dbReference type="AlphaFoldDB" id="A0A0P0XHC2"/>
<dbReference type="Gene3D" id="1.10.510.10">
    <property type="entry name" value="Transferase(Phosphotransferase) domain 1"/>
    <property type="match status" value="1"/>
</dbReference>
<dbReference type="Proteomes" id="UP000059680">
    <property type="component" value="Chromosome 8"/>
</dbReference>
<accession>A0A0P0XHC2</accession>
<dbReference type="PANTHER" id="PTHR27005">
    <property type="entry name" value="WALL-ASSOCIATED RECEPTOR KINASE-LIKE 21"/>
    <property type="match status" value="1"/>
</dbReference>
<keyword evidence="2" id="KW-0067">ATP-binding</keyword>
<dbReference type="PANTHER" id="PTHR27005:SF283">
    <property type="entry name" value="OS02G0633066 PROTEIN"/>
    <property type="match status" value="1"/>
</dbReference>
<sequence>HHLHIEGTVSSSLPWDDRLRIAFEVVRALSYLHSAASMPIFHRDIKYSNILLDDSLTAKVSDFVASRYISINEMGITTAVQGTISYLDLMYYYTG</sequence>
<dbReference type="FunFam" id="1.10.510.10:FF:001921">
    <property type="entry name" value="Histone-lysine N-methyltransferase"/>
    <property type="match status" value="1"/>
</dbReference>
<evidence type="ECO:0000259" key="3">
    <source>
        <dbReference type="PROSITE" id="PS50011"/>
    </source>
</evidence>
<dbReference type="InterPro" id="IPR011009">
    <property type="entry name" value="Kinase-like_dom_sf"/>
</dbReference>
<dbReference type="FunCoup" id="A0A0P0XHC2">
    <property type="interactions" value="595"/>
</dbReference>
<evidence type="ECO:0000256" key="1">
    <source>
        <dbReference type="ARBA" id="ARBA00022741"/>
    </source>
</evidence>
<keyword evidence="5" id="KW-1185">Reference proteome</keyword>
<dbReference type="InParanoid" id="A0A0P0XHC2"/>
<gene>
    <name evidence="4" type="ordered locus">Os08g0501088</name>
    <name evidence="4" type="ORF">OSNPB_080501088</name>
</gene>
<feature type="domain" description="Protein kinase" evidence="3">
    <location>
        <begin position="1"/>
        <end position="95"/>
    </location>
</feature>
<dbReference type="STRING" id="39947.A0A0P0XHC2"/>
<feature type="non-terminal residue" evidence="4">
    <location>
        <position position="1"/>
    </location>
</feature>
<dbReference type="PROSITE" id="PS00108">
    <property type="entry name" value="PROTEIN_KINASE_ST"/>
    <property type="match status" value="1"/>
</dbReference>
<dbReference type="SUPFAM" id="SSF56112">
    <property type="entry name" value="Protein kinase-like (PK-like)"/>
    <property type="match status" value="1"/>
</dbReference>
<proteinExistence type="predicted"/>
<dbReference type="InterPro" id="IPR008271">
    <property type="entry name" value="Ser/Thr_kinase_AS"/>
</dbReference>
<dbReference type="InterPro" id="IPR045274">
    <property type="entry name" value="WAK-like"/>
</dbReference>
<protein>
    <submittedName>
        <fullName evidence="4">Os08g0501088 protein</fullName>
    </submittedName>
</protein>
<name>A0A0P0XHC2_ORYSJ</name>
<dbReference type="PROSITE" id="PS50011">
    <property type="entry name" value="PROTEIN_KINASE_DOM"/>
    <property type="match status" value="1"/>
</dbReference>
<keyword evidence="1" id="KW-0547">Nucleotide-binding</keyword>
<dbReference type="GO" id="GO:0004672">
    <property type="term" value="F:protein kinase activity"/>
    <property type="evidence" value="ECO:0007669"/>
    <property type="project" value="InterPro"/>
</dbReference>
<evidence type="ECO:0000313" key="5">
    <source>
        <dbReference type="Proteomes" id="UP000059680"/>
    </source>
</evidence>
<organism evidence="4 5">
    <name type="scientific">Oryza sativa subsp. japonica</name>
    <name type="common">Rice</name>
    <dbReference type="NCBI Taxonomy" id="39947"/>
    <lineage>
        <taxon>Eukaryota</taxon>
        <taxon>Viridiplantae</taxon>
        <taxon>Streptophyta</taxon>
        <taxon>Embryophyta</taxon>
        <taxon>Tracheophyta</taxon>
        <taxon>Spermatophyta</taxon>
        <taxon>Magnoliopsida</taxon>
        <taxon>Liliopsida</taxon>
        <taxon>Poales</taxon>
        <taxon>Poaceae</taxon>
        <taxon>BOP clade</taxon>
        <taxon>Oryzoideae</taxon>
        <taxon>Oryzeae</taxon>
        <taxon>Oryzinae</taxon>
        <taxon>Oryza</taxon>
        <taxon>Oryza sativa</taxon>
    </lineage>
</organism>
<dbReference type="EMBL" id="AP014964">
    <property type="protein sequence ID" value="BAT06116.1"/>
    <property type="molecule type" value="Genomic_DNA"/>
</dbReference>